<feature type="compositionally biased region" description="Basic and acidic residues" evidence="3">
    <location>
        <begin position="301"/>
        <end position="316"/>
    </location>
</feature>
<feature type="region of interest" description="Disordered" evidence="3">
    <location>
        <begin position="657"/>
        <end position="717"/>
    </location>
</feature>
<feature type="compositionally biased region" description="Low complexity" evidence="3">
    <location>
        <begin position="185"/>
        <end position="208"/>
    </location>
</feature>
<feature type="compositionally biased region" description="Low complexity" evidence="3">
    <location>
        <begin position="384"/>
        <end position="414"/>
    </location>
</feature>
<feature type="compositionally biased region" description="Low complexity" evidence="3">
    <location>
        <begin position="567"/>
        <end position="579"/>
    </location>
</feature>
<accession>A0A0K8VR52</accession>
<feature type="region of interest" description="Disordered" evidence="3">
    <location>
        <begin position="294"/>
        <end position="316"/>
    </location>
</feature>
<dbReference type="PANTHER" id="PTHR23110:SF81">
    <property type="entry name" value="BTB-PROTEIN-VII, ISOFORM F-RELATED"/>
    <property type="match status" value="1"/>
</dbReference>
<dbReference type="OrthoDB" id="10261408at2759"/>
<feature type="compositionally biased region" description="Low complexity" evidence="3">
    <location>
        <begin position="350"/>
        <end position="363"/>
    </location>
</feature>
<keyword evidence="2" id="KW-0539">Nucleus</keyword>
<evidence type="ECO:0000259" key="4">
    <source>
        <dbReference type="PROSITE" id="PS50097"/>
    </source>
</evidence>
<dbReference type="InterPro" id="IPR000210">
    <property type="entry name" value="BTB/POZ_dom"/>
</dbReference>
<feature type="region of interest" description="Disordered" evidence="3">
    <location>
        <begin position="565"/>
        <end position="588"/>
    </location>
</feature>
<dbReference type="InterPro" id="IPR051095">
    <property type="entry name" value="Dros_DevTransReg"/>
</dbReference>
<reference evidence="5" key="1">
    <citation type="submission" date="2015-06" db="EMBL/GenBank/DDBJ databases">
        <authorList>
            <person name="Hoefler B.C."/>
            <person name="Straight P.D."/>
        </authorList>
    </citation>
    <scope>NUCLEOTIDE SEQUENCE</scope>
</reference>
<dbReference type="SUPFAM" id="SSF54695">
    <property type="entry name" value="POZ domain"/>
    <property type="match status" value="1"/>
</dbReference>
<evidence type="ECO:0000256" key="2">
    <source>
        <dbReference type="ARBA" id="ARBA00023242"/>
    </source>
</evidence>
<sequence>MSVQQFCLRWNNHQPNFISVCSSLLHNGTLVDVTLAAEGRQLQAHKIVLSACSSYFQTLFTSNPCQHPIVILKDVQYDDLKTMVDFMYYGEVNVSQEQLPHILKTAEMLKIKGLAEMPTDPANLTKSESKSSNEPTDLVGSGSTGSNGQSSSGVTSGGMGSSAGGSINDTLWEPQHHHGQHGETQFQPHPHQQQQNSQTQTSQQQQQHHQLRRTPSPLGSGASPATRRKRLRKSSNNGSGDRTNSDEQHNTSLDSGNNTGGISLTQMSQMSFGTTGGSISGIPTHTLHATKLLKESSSTEVEPHPQDDSLDDGHGHVHMQIKPEVDMSSVQQSMPLDISAATTPSEHDAPNSQSSHSDLSQPSNANMTTIVAQPECSPRAVNMALSPSSSNLLSQQQQQHSPAQLQHQHSQQQQMGTKRNRVLTRQPRVKRDSDSLSNAQASPEPNQGSCVDFEPFSNSPGSHSNYIAAHALQLHTHPSHHHLLTVPPRIERHSSEPAPSLTPSSPHLLSVPQSTPFLMKQHSDPLLPTQHSLSGAGALIVSGGGGIGGTNPFAPLHRQYSHPLSCTTTSSANNSAGTSHITSVPLQHSHHISLPESMYTSGGSPPPVGSSQYVVPQQIVSSGSSGTSNEPGSGASSVSPSKVLSIPHFTTTYIDDSDSRARINSPTTPSSMGGVHTNTLSISSAPLERVRSTESNTPPPTATTGKIRSSKSTSSVMLPERMSSLHPGTAAMGSSSFEHLPSLRVKSEELQRSVSSPQTSREIITLENPRSSHCPVIRPGPALGCNFCWNTIDGHGRILRRKTKYHCPECQTNLCIVPCFQEYHERQNNDAANTSSGNDGNSKSYSGTSGRSGNSGSGGSSTRLYSKTESI</sequence>
<dbReference type="Gene3D" id="3.30.710.10">
    <property type="entry name" value="Potassium Channel Kv1.1, Chain A"/>
    <property type="match status" value="1"/>
</dbReference>
<feature type="compositionally biased region" description="Polar residues" evidence="3">
    <location>
        <begin position="829"/>
        <end position="843"/>
    </location>
</feature>
<feature type="region of interest" description="Disordered" evidence="3">
    <location>
        <begin position="620"/>
        <end position="641"/>
    </location>
</feature>
<proteinExistence type="predicted"/>
<feature type="region of interest" description="Disordered" evidence="3">
    <location>
        <begin position="341"/>
        <end position="363"/>
    </location>
</feature>
<dbReference type="AlphaFoldDB" id="A0A0K8VR52"/>
<feature type="compositionally biased region" description="Polar residues" evidence="3">
    <location>
        <begin position="435"/>
        <end position="449"/>
    </location>
</feature>
<evidence type="ECO:0000256" key="3">
    <source>
        <dbReference type="SAM" id="MobiDB-lite"/>
    </source>
</evidence>
<dbReference type="EMBL" id="GDHF01010955">
    <property type="protein sequence ID" value="JAI41359.1"/>
    <property type="molecule type" value="Transcribed_RNA"/>
</dbReference>
<feature type="domain" description="BTB" evidence="4">
    <location>
        <begin position="31"/>
        <end position="96"/>
    </location>
</feature>
<protein>
    <submittedName>
        <fullName evidence="5">Protein tramtrack, beta isoform</fullName>
    </submittedName>
</protein>
<feature type="compositionally biased region" description="Polar residues" evidence="3">
    <location>
        <begin position="702"/>
        <end position="716"/>
    </location>
</feature>
<dbReference type="PANTHER" id="PTHR23110">
    <property type="entry name" value="BTB DOMAIN TRANSCRIPTION FACTOR"/>
    <property type="match status" value="1"/>
</dbReference>
<dbReference type="GO" id="GO:0006357">
    <property type="term" value="P:regulation of transcription by RNA polymerase II"/>
    <property type="evidence" value="ECO:0007669"/>
    <property type="project" value="TreeGrafter"/>
</dbReference>
<feature type="region of interest" description="Disordered" evidence="3">
    <location>
        <begin position="829"/>
        <end position="871"/>
    </location>
</feature>
<feature type="region of interest" description="Disordered" evidence="3">
    <location>
        <begin position="381"/>
        <end position="457"/>
    </location>
</feature>
<evidence type="ECO:0000313" key="5">
    <source>
        <dbReference type="EMBL" id="JAI41359.1"/>
    </source>
</evidence>
<dbReference type="InterPro" id="IPR011333">
    <property type="entry name" value="SKP1/BTB/POZ_sf"/>
</dbReference>
<gene>
    <name evidence="5" type="primary">ttk_19</name>
    <name evidence="5" type="ORF">c4_g1_i9</name>
</gene>
<feature type="compositionally biased region" description="Low complexity" evidence="3">
    <location>
        <begin position="140"/>
        <end position="154"/>
    </location>
</feature>
<name>A0A0K8VR52_BACLA</name>
<feature type="compositionally biased region" description="Polar residues" evidence="3">
    <location>
        <begin position="662"/>
        <end position="684"/>
    </location>
</feature>
<dbReference type="SMART" id="SM00225">
    <property type="entry name" value="BTB"/>
    <property type="match status" value="1"/>
</dbReference>
<dbReference type="PROSITE" id="PS50097">
    <property type="entry name" value="BTB"/>
    <property type="match status" value="1"/>
</dbReference>
<dbReference type="Pfam" id="PF00651">
    <property type="entry name" value="BTB"/>
    <property type="match status" value="1"/>
</dbReference>
<feature type="region of interest" description="Disordered" evidence="3">
    <location>
        <begin position="119"/>
        <end position="264"/>
    </location>
</feature>
<feature type="compositionally biased region" description="Polar residues" evidence="3">
    <location>
        <begin position="250"/>
        <end position="264"/>
    </location>
</feature>
<evidence type="ECO:0000256" key="1">
    <source>
        <dbReference type="ARBA" id="ARBA00004123"/>
    </source>
</evidence>
<dbReference type="GO" id="GO:0005634">
    <property type="term" value="C:nucleus"/>
    <property type="evidence" value="ECO:0007669"/>
    <property type="project" value="UniProtKB-SubCell"/>
</dbReference>
<feature type="compositionally biased region" description="Polar residues" evidence="3">
    <location>
        <begin position="122"/>
        <end position="135"/>
    </location>
</feature>
<dbReference type="CDD" id="cd18315">
    <property type="entry name" value="BTB_POZ_BAB-like"/>
    <property type="match status" value="1"/>
</dbReference>
<feature type="compositionally biased region" description="Polar residues" evidence="3">
    <location>
        <begin position="862"/>
        <end position="871"/>
    </location>
</feature>
<comment type="subcellular location">
    <subcellularLocation>
        <location evidence="1">Nucleus</location>
    </subcellularLocation>
</comment>
<organism evidence="5">
    <name type="scientific">Bactrocera latifrons</name>
    <name type="common">Malaysian fruit fly</name>
    <name type="synonym">Chaetodacus latifrons</name>
    <dbReference type="NCBI Taxonomy" id="174628"/>
    <lineage>
        <taxon>Eukaryota</taxon>
        <taxon>Metazoa</taxon>
        <taxon>Ecdysozoa</taxon>
        <taxon>Arthropoda</taxon>
        <taxon>Hexapoda</taxon>
        <taxon>Insecta</taxon>
        <taxon>Pterygota</taxon>
        <taxon>Neoptera</taxon>
        <taxon>Endopterygota</taxon>
        <taxon>Diptera</taxon>
        <taxon>Brachycera</taxon>
        <taxon>Muscomorpha</taxon>
        <taxon>Tephritoidea</taxon>
        <taxon>Tephritidae</taxon>
        <taxon>Bactrocera</taxon>
        <taxon>Bactrocera</taxon>
    </lineage>
</organism>